<feature type="signal peptide" evidence="1">
    <location>
        <begin position="1"/>
        <end position="21"/>
    </location>
</feature>
<name>A0A2J6PLI8_9HELO</name>
<evidence type="ECO:0000256" key="1">
    <source>
        <dbReference type="SAM" id="SignalP"/>
    </source>
</evidence>
<protein>
    <recommendedName>
        <fullName evidence="4">Secreted protein</fullName>
    </recommendedName>
</protein>
<evidence type="ECO:0008006" key="4">
    <source>
        <dbReference type="Google" id="ProtNLM"/>
    </source>
</evidence>
<evidence type="ECO:0000313" key="3">
    <source>
        <dbReference type="Proteomes" id="UP000235672"/>
    </source>
</evidence>
<gene>
    <name evidence="2" type="ORF">NA56DRAFT_365395</name>
</gene>
<dbReference type="AlphaFoldDB" id="A0A2J6PLI8"/>
<sequence length="126" mass="14161">MYARLVVQCFCAVVSLGSTTSNGTCSHFIRHPRHREAVSKEADPQTTEVADDEEQRLEDQVQEKKHLGGVKFLGSSFALRLLEIEFIHRHSIDRPSNSPMLSLNTQIYHNAQTVAYTNGTSRVYGV</sequence>
<reference evidence="2 3" key="1">
    <citation type="submission" date="2016-05" db="EMBL/GenBank/DDBJ databases">
        <title>A degradative enzymes factory behind the ericoid mycorrhizal symbiosis.</title>
        <authorList>
            <consortium name="DOE Joint Genome Institute"/>
            <person name="Martino E."/>
            <person name="Morin E."/>
            <person name="Grelet G."/>
            <person name="Kuo A."/>
            <person name="Kohler A."/>
            <person name="Daghino S."/>
            <person name="Barry K."/>
            <person name="Choi C."/>
            <person name="Cichocki N."/>
            <person name="Clum A."/>
            <person name="Copeland A."/>
            <person name="Hainaut M."/>
            <person name="Haridas S."/>
            <person name="Labutti K."/>
            <person name="Lindquist E."/>
            <person name="Lipzen A."/>
            <person name="Khouja H.-R."/>
            <person name="Murat C."/>
            <person name="Ohm R."/>
            <person name="Olson A."/>
            <person name="Spatafora J."/>
            <person name="Veneault-Fourrey C."/>
            <person name="Henrissat B."/>
            <person name="Grigoriev I."/>
            <person name="Martin F."/>
            <person name="Perotto S."/>
        </authorList>
    </citation>
    <scope>NUCLEOTIDE SEQUENCE [LARGE SCALE GENOMIC DNA]</scope>
    <source>
        <strain evidence="2 3">UAMH 7357</strain>
    </source>
</reference>
<proteinExistence type="predicted"/>
<evidence type="ECO:0000313" key="2">
    <source>
        <dbReference type="EMBL" id="PMD14870.1"/>
    </source>
</evidence>
<dbReference type="Proteomes" id="UP000235672">
    <property type="component" value="Unassembled WGS sequence"/>
</dbReference>
<keyword evidence="3" id="KW-1185">Reference proteome</keyword>
<keyword evidence="1" id="KW-0732">Signal</keyword>
<organism evidence="2 3">
    <name type="scientific">Hyaloscypha hepaticicola</name>
    <dbReference type="NCBI Taxonomy" id="2082293"/>
    <lineage>
        <taxon>Eukaryota</taxon>
        <taxon>Fungi</taxon>
        <taxon>Dikarya</taxon>
        <taxon>Ascomycota</taxon>
        <taxon>Pezizomycotina</taxon>
        <taxon>Leotiomycetes</taxon>
        <taxon>Helotiales</taxon>
        <taxon>Hyaloscyphaceae</taxon>
        <taxon>Hyaloscypha</taxon>
    </lineage>
</organism>
<dbReference type="EMBL" id="KZ613518">
    <property type="protein sequence ID" value="PMD14870.1"/>
    <property type="molecule type" value="Genomic_DNA"/>
</dbReference>
<feature type="chain" id="PRO_5014466068" description="Secreted protein" evidence="1">
    <location>
        <begin position="22"/>
        <end position="126"/>
    </location>
</feature>
<accession>A0A2J6PLI8</accession>